<dbReference type="Proteomes" id="UP000178930">
    <property type="component" value="Unassembled WGS sequence"/>
</dbReference>
<gene>
    <name evidence="2" type="ORF">A2729_05710</name>
</gene>
<keyword evidence="1" id="KW-0812">Transmembrane</keyword>
<name>A0A1G1XSI5_9BACT</name>
<organism evidence="2 3">
    <name type="scientific">Candidatus Buchananbacteria bacterium RIFCSPHIGHO2_01_FULL_39_14</name>
    <dbReference type="NCBI Taxonomy" id="1797532"/>
    <lineage>
        <taxon>Bacteria</taxon>
        <taxon>Candidatus Buchananiibacteriota</taxon>
    </lineage>
</organism>
<feature type="transmembrane region" description="Helical" evidence="1">
    <location>
        <begin position="99"/>
        <end position="120"/>
    </location>
</feature>
<keyword evidence="1" id="KW-1133">Transmembrane helix</keyword>
<evidence type="ECO:0000313" key="3">
    <source>
        <dbReference type="Proteomes" id="UP000178930"/>
    </source>
</evidence>
<dbReference type="EMBL" id="MHIB01000046">
    <property type="protein sequence ID" value="OGY43029.1"/>
    <property type="molecule type" value="Genomic_DNA"/>
</dbReference>
<comment type="caution">
    <text evidence="2">The sequence shown here is derived from an EMBL/GenBank/DDBJ whole genome shotgun (WGS) entry which is preliminary data.</text>
</comment>
<reference evidence="2 3" key="1">
    <citation type="journal article" date="2016" name="Nat. Commun.">
        <title>Thousands of microbial genomes shed light on interconnected biogeochemical processes in an aquifer system.</title>
        <authorList>
            <person name="Anantharaman K."/>
            <person name="Brown C.T."/>
            <person name="Hug L.A."/>
            <person name="Sharon I."/>
            <person name="Castelle C.J."/>
            <person name="Probst A.J."/>
            <person name="Thomas B.C."/>
            <person name="Singh A."/>
            <person name="Wilkins M.J."/>
            <person name="Karaoz U."/>
            <person name="Brodie E.L."/>
            <person name="Williams K.H."/>
            <person name="Hubbard S.S."/>
            <person name="Banfield J.F."/>
        </authorList>
    </citation>
    <scope>NUCLEOTIDE SEQUENCE [LARGE SCALE GENOMIC DNA]</scope>
</reference>
<dbReference type="STRING" id="1797532.A2729_05710"/>
<protein>
    <submittedName>
        <fullName evidence="2">Uncharacterized protein</fullName>
    </submittedName>
</protein>
<keyword evidence="1" id="KW-0472">Membrane</keyword>
<proteinExistence type="predicted"/>
<feature type="transmembrane region" description="Helical" evidence="1">
    <location>
        <begin position="71"/>
        <end position="93"/>
    </location>
</feature>
<dbReference type="AlphaFoldDB" id="A0A1G1XSI5"/>
<feature type="transmembrane region" description="Helical" evidence="1">
    <location>
        <begin position="29"/>
        <end position="51"/>
    </location>
</feature>
<accession>A0A1G1XSI5</accession>
<evidence type="ECO:0000256" key="1">
    <source>
        <dbReference type="SAM" id="Phobius"/>
    </source>
</evidence>
<sequence length="141" mass="16659">MGRQPIIMIDYLKYFFKPSHLFTLRPGAMHFRAVMILLAIFMILIIGSLALKVYRKKIRDGLKIKGLERLFRLFLTIGILGLIYLFFAWQGVVLLAARFWLLLILISGAVWLAFILKYLLMQVPQLRQELEQKRKFKKYLP</sequence>
<evidence type="ECO:0000313" key="2">
    <source>
        <dbReference type="EMBL" id="OGY43029.1"/>
    </source>
</evidence>